<reference evidence="7" key="1">
    <citation type="journal article" date="2019" name="Int. J. Syst. Evol. Microbiol.">
        <title>The Global Catalogue of Microorganisms (GCM) 10K type strain sequencing project: providing services to taxonomists for standard genome sequencing and annotation.</title>
        <authorList>
            <consortium name="The Broad Institute Genomics Platform"/>
            <consortium name="The Broad Institute Genome Sequencing Center for Infectious Disease"/>
            <person name="Wu L."/>
            <person name="Ma J."/>
        </authorList>
    </citation>
    <scope>NUCLEOTIDE SEQUENCE [LARGE SCALE GENOMIC DNA]</scope>
    <source>
        <strain evidence="7">TBRC 5832</strain>
    </source>
</reference>
<dbReference type="RefSeq" id="WP_378072001.1">
    <property type="nucleotide sequence ID" value="NZ_JBHSBL010000027.1"/>
</dbReference>
<keyword evidence="7" id="KW-1185">Reference proteome</keyword>
<dbReference type="InterPro" id="IPR012074">
    <property type="entry name" value="GAF_ANTAR"/>
</dbReference>
<evidence type="ECO:0000256" key="1">
    <source>
        <dbReference type="ARBA" id="ARBA00022679"/>
    </source>
</evidence>
<comment type="caution">
    <text evidence="6">The sequence shown here is derived from an EMBL/GenBank/DDBJ whole genome shotgun (WGS) entry which is preliminary data.</text>
</comment>
<dbReference type="InterPro" id="IPR005561">
    <property type="entry name" value="ANTAR"/>
</dbReference>
<name>A0ABV8J7V8_9ACTN</name>
<evidence type="ECO:0000313" key="6">
    <source>
        <dbReference type="EMBL" id="MFC4071125.1"/>
    </source>
</evidence>
<dbReference type="Gene3D" id="1.10.10.10">
    <property type="entry name" value="Winged helix-like DNA-binding domain superfamily/Winged helix DNA-binding domain"/>
    <property type="match status" value="1"/>
</dbReference>
<dbReference type="SMART" id="SM00065">
    <property type="entry name" value="GAF"/>
    <property type="match status" value="1"/>
</dbReference>
<proteinExistence type="predicted"/>
<dbReference type="SUPFAM" id="SSF52172">
    <property type="entry name" value="CheY-like"/>
    <property type="match status" value="1"/>
</dbReference>
<keyword evidence="3" id="KW-0805">Transcription regulation</keyword>
<keyword evidence="1" id="KW-0808">Transferase</keyword>
<dbReference type="InterPro" id="IPR029016">
    <property type="entry name" value="GAF-like_dom_sf"/>
</dbReference>
<dbReference type="Pfam" id="PF13185">
    <property type="entry name" value="GAF_2"/>
    <property type="match status" value="1"/>
</dbReference>
<dbReference type="InterPro" id="IPR003018">
    <property type="entry name" value="GAF"/>
</dbReference>
<dbReference type="Proteomes" id="UP001595867">
    <property type="component" value="Unassembled WGS sequence"/>
</dbReference>
<protein>
    <submittedName>
        <fullName evidence="6">GAF and ANTAR domain-containing protein</fullName>
    </submittedName>
</protein>
<dbReference type="InterPro" id="IPR011006">
    <property type="entry name" value="CheY-like_superfamily"/>
</dbReference>
<accession>A0ABV8J7V8</accession>
<dbReference type="Pfam" id="PF03861">
    <property type="entry name" value="ANTAR"/>
    <property type="match status" value="1"/>
</dbReference>
<dbReference type="InterPro" id="IPR036388">
    <property type="entry name" value="WH-like_DNA-bd_sf"/>
</dbReference>
<dbReference type="SUPFAM" id="SSF55781">
    <property type="entry name" value="GAF domain-like"/>
    <property type="match status" value="1"/>
</dbReference>
<evidence type="ECO:0000259" key="5">
    <source>
        <dbReference type="PROSITE" id="PS50921"/>
    </source>
</evidence>
<organism evidence="6 7">
    <name type="scientific">Actinoplanes subglobosus</name>
    <dbReference type="NCBI Taxonomy" id="1547892"/>
    <lineage>
        <taxon>Bacteria</taxon>
        <taxon>Bacillati</taxon>
        <taxon>Actinomycetota</taxon>
        <taxon>Actinomycetes</taxon>
        <taxon>Micromonosporales</taxon>
        <taxon>Micromonosporaceae</taxon>
        <taxon>Actinoplanes</taxon>
    </lineage>
</organism>
<evidence type="ECO:0000256" key="3">
    <source>
        <dbReference type="ARBA" id="ARBA00023015"/>
    </source>
</evidence>
<gene>
    <name evidence="6" type="ORF">ACFO0C_39865</name>
</gene>
<evidence type="ECO:0000256" key="4">
    <source>
        <dbReference type="ARBA" id="ARBA00023163"/>
    </source>
</evidence>
<keyword evidence="4" id="KW-0804">Transcription</keyword>
<keyword evidence="2" id="KW-0418">Kinase</keyword>
<dbReference type="EMBL" id="JBHSBL010000027">
    <property type="protein sequence ID" value="MFC4071125.1"/>
    <property type="molecule type" value="Genomic_DNA"/>
</dbReference>
<sequence length="229" mass="24105">MDTVDVFRELGRIDLGGLGLDDVLARVAELARQAVPGAFEVSVTLIRDTGPRTVAGTGEPAAVLDRWQYRNGRGPCLDAAAAGTTICVDDVAGEHRWPGWSAHAGSVGVCSALSVGLPIRDEVTGALNIYAASCRAFDGDAVLLAETFAGYASVALSNADLFHSTASLARHMQAAMESRAVIEQAKGVVMSQRRCGPEEAFAILSRASQEGNRKLRDVAASVVERAQRP</sequence>
<evidence type="ECO:0000313" key="7">
    <source>
        <dbReference type="Proteomes" id="UP001595867"/>
    </source>
</evidence>
<evidence type="ECO:0000256" key="2">
    <source>
        <dbReference type="ARBA" id="ARBA00022777"/>
    </source>
</evidence>
<dbReference type="SMART" id="SM01012">
    <property type="entry name" value="ANTAR"/>
    <property type="match status" value="1"/>
</dbReference>
<dbReference type="Gene3D" id="3.30.450.40">
    <property type="match status" value="1"/>
</dbReference>
<feature type="domain" description="ANTAR" evidence="5">
    <location>
        <begin position="162"/>
        <end position="223"/>
    </location>
</feature>
<dbReference type="PROSITE" id="PS50921">
    <property type="entry name" value="ANTAR"/>
    <property type="match status" value="1"/>
</dbReference>
<dbReference type="PIRSF" id="PIRSF036625">
    <property type="entry name" value="GAF_ANTAR"/>
    <property type="match status" value="1"/>
</dbReference>